<dbReference type="GO" id="GO:0016705">
    <property type="term" value="F:oxidoreductase activity, acting on paired donors, with incorporation or reduction of molecular oxygen"/>
    <property type="evidence" value="ECO:0007669"/>
    <property type="project" value="InterPro"/>
</dbReference>
<accession>A0A2P2GV76</accession>
<dbReference type="Pfam" id="PF00067">
    <property type="entry name" value="p450"/>
    <property type="match status" value="1"/>
</dbReference>
<keyword evidence="5 7" id="KW-0408">Iron</keyword>
<dbReference type="PANTHER" id="PTHR46696">
    <property type="entry name" value="P450, PUTATIVE (EUROFUNG)-RELATED"/>
    <property type="match status" value="1"/>
</dbReference>
<keyword evidence="4 7" id="KW-0560">Oxidoreductase</keyword>
<dbReference type="SUPFAM" id="SSF48264">
    <property type="entry name" value="Cytochrome P450"/>
    <property type="match status" value="1"/>
</dbReference>
<dbReference type="FunFam" id="1.10.630.10:FF:000018">
    <property type="entry name" value="Cytochrome P450 monooxygenase"/>
    <property type="match status" value="1"/>
</dbReference>
<dbReference type="InterPro" id="IPR002397">
    <property type="entry name" value="Cyt_P450_B"/>
</dbReference>
<sequence>MNPPEGPTGPVHDWVPSPLPGTAFDPLPHRLLREEPVARVRLPYGEGHAWLVTRYEDVRLVAADPRLSRARTVGRPITSMTPHTLAPPGGVGRADPPDHTRLRRLIAPAFGRRRMTALREHTEHMAETLALRTLETGPPADLAESFVGPLSATVIAELLGVPAADLDRVQTWRAGLLRHDTTAAEGEAVKKEIAGYFADLARHRAAHPGDDVVSELAAARGAGGISTPELVSLAVMLTLNGLDAVRNIVSTMVYVLLTHPRQTAKLRADPGAPGRLARAVDELLRYIPQRHGVGMPRVATADIEVGGVTIAEGEAVHVFYPAANRDPAVYTDPDRLDLDRDEAPHLAFGHGAHYCAGAQLARVEAEVMLGTLLARFPSLALAVPPERIAWRAGSVNRGPVTLPVTW</sequence>
<reference evidence="9 10" key="1">
    <citation type="submission" date="2015-05" db="EMBL/GenBank/DDBJ databases">
        <title>Draft Genome assembly of Streptomyces showdoensis.</title>
        <authorList>
            <person name="Thapa K.K."/>
            <person name="Metsa-Ketela M."/>
        </authorList>
    </citation>
    <scope>NUCLEOTIDE SEQUENCE [LARGE SCALE GENOMIC DNA]</scope>
    <source>
        <strain evidence="9 10">ATCC 15227</strain>
    </source>
</reference>
<evidence type="ECO:0000313" key="9">
    <source>
        <dbReference type="EMBL" id="KKZ75393.1"/>
    </source>
</evidence>
<evidence type="ECO:0000256" key="2">
    <source>
        <dbReference type="ARBA" id="ARBA00022617"/>
    </source>
</evidence>
<keyword evidence="6 7" id="KW-0503">Monooxygenase</keyword>
<evidence type="ECO:0000256" key="1">
    <source>
        <dbReference type="ARBA" id="ARBA00010617"/>
    </source>
</evidence>
<dbReference type="InterPro" id="IPR001128">
    <property type="entry name" value="Cyt_P450"/>
</dbReference>
<keyword evidence="3 7" id="KW-0479">Metal-binding</keyword>
<keyword evidence="10" id="KW-1185">Reference proteome</keyword>
<evidence type="ECO:0000256" key="7">
    <source>
        <dbReference type="RuleBase" id="RU000461"/>
    </source>
</evidence>
<dbReference type="CDD" id="cd11031">
    <property type="entry name" value="Cyp158A-like"/>
    <property type="match status" value="1"/>
</dbReference>
<evidence type="ECO:0000256" key="5">
    <source>
        <dbReference type="ARBA" id="ARBA00023004"/>
    </source>
</evidence>
<dbReference type="PANTHER" id="PTHR46696:SF1">
    <property type="entry name" value="CYTOCHROME P450 YJIB-RELATED"/>
    <property type="match status" value="1"/>
</dbReference>
<dbReference type="InterPro" id="IPR017972">
    <property type="entry name" value="Cyt_P450_CS"/>
</dbReference>
<dbReference type="Proteomes" id="UP000265325">
    <property type="component" value="Unassembled WGS sequence"/>
</dbReference>
<dbReference type="InterPro" id="IPR036396">
    <property type="entry name" value="Cyt_P450_sf"/>
</dbReference>
<evidence type="ECO:0000256" key="6">
    <source>
        <dbReference type="ARBA" id="ARBA00023033"/>
    </source>
</evidence>
<comment type="similarity">
    <text evidence="1 7">Belongs to the cytochrome P450 family.</text>
</comment>
<dbReference type="PRINTS" id="PR00359">
    <property type="entry name" value="BP450"/>
</dbReference>
<evidence type="ECO:0008006" key="11">
    <source>
        <dbReference type="Google" id="ProtNLM"/>
    </source>
</evidence>
<protein>
    <recommendedName>
        <fullName evidence="11">Cytochrome P450</fullName>
    </recommendedName>
</protein>
<dbReference type="EMBL" id="LAQS01000003">
    <property type="protein sequence ID" value="KKZ75393.1"/>
    <property type="molecule type" value="Genomic_DNA"/>
</dbReference>
<name>A0A2P2GV76_STREW</name>
<dbReference type="GO" id="GO:0005506">
    <property type="term" value="F:iron ion binding"/>
    <property type="evidence" value="ECO:0007669"/>
    <property type="project" value="InterPro"/>
</dbReference>
<dbReference type="RefSeq" id="WP_046905861.1">
    <property type="nucleotide sequence ID" value="NZ_BAAAXG010000011.1"/>
</dbReference>
<feature type="region of interest" description="Disordered" evidence="8">
    <location>
        <begin position="77"/>
        <end position="99"/>
    </location>
</feature>
<evidence type="ECO:0000313" key="10">
    <source>
        <dbReference type="Proteomes" id="UP000265325"/>
    </source>
</evidence>
<evidence type="ECO:0000256" key="4">
    <source>
        <dbReference type="ARBA" id="ARBA00023002"/>
    </source>
</evidence>
<evidence type="ECO:0000256" key="3">
    <source>
        <dbReference type="ARBA" id="ARBA00022723"/>
    </source>
</evidence>
<dbReference type="AlphaFoldDB" id="A0A2P2GV76"/>
<dbReference type="GO" id="GO:0004497">
    <property type="term" value="F:monooxygenase activity"/>
    <property type="evidence" value="ECO:0007669"/>
    <property type="project" value="UniProtKB-KW"/>
</dbReference>
<dbReference type="Gene3D" id="1.10.630.10">
    <property type="entry name" value="Cytochrome P450"/>
    <property type="match status" value="1"/>
</dbReference>
<proteinExistence type="inferred from homology"/>
<dbReference type="PROSITE" id="PS00086">
    <property type="entry name" value="CYTOCHROME_P450"/>
    <property type="match status" value="1"/>
</dbReference>
<comment type="caution">
    <text evidence="9">The sequence shown here is derived from an EMBL/GenBank/DDBJ whole genome shotgun (WGS) entry which is preliminary data.</text>
</comment>
<evidence type="ECO:0000256" key="8">
    <source>
        <dbReference type="SAM" id="MobiDB-lite"/>
    </source>
</evidence>
<dbReference type="GO" id="GO:0020037">
    <property type="term" value="F:heme binding"/>
    <property type="evidence" value="ECO:0007669"/>
    <property type="project" value="InterPro"/>
</dbReference>
<dbReference type="OrthoDB" id="141712at2"/>
<gene>
    <name evidence="9" type="ORF">VO63_02850</name>
</gene>
<organism evidence="9 10">
    <name type="scientific">Streptomyces showdoensis</name>
    <dbReference type="NCBI Taxonomy" id="68268"/>
    <lineage>
        <taxon>Bacteria</taxon>
        <taxon>Bacillati</taxon>
        <taxon>Actinomycetota</taxon>
        <taxon>Actinomycetes</taxon>
        <taxon>Kitasatosporales</taxon>
        <taxon>Streptomycetaceae</taxon>
        <taxon>Streptomyces</taxon>
    </lineage>
</organism>
<keyword evidence="2 7" id="KW-0349">Heme</keyword>